<name>A0A0G0BQR2_9BACT</name>
<dbReference type="InterPro" id="IPR012657">
    <property type="entry name" value="23S_rRNA-intervening_sequence"/>
</dbReference>
<dbReference type="EMBL" id="LBQC01000028">
    <property type="protein sequence ID" value="KKP71733.1"/>
    <property type="molecule type" value="Genomic_DNA"/>
</dbReference>
<protein>
    <submittedName>
        <fullName evidence="1">Intervening sequence</fullName>
    </submittedName>
</protein>
<dbReference type="NCBIfam" id="TIGR02436">
    <property type="entry name" value="four helix bundle protein"/>
    <property type="match status" value="1"/>
</dbReference>
<organism evidence="1 2">
    <name type="scientific">Candidatus Roizmanbacteria bacterium GW2011_GWA2_35_19</name>
    <dbReference type="NCBI Taxonomy" id="1618478"/>
    <lineage>
        <taxon>Bacteria</taxon>
        <taxon>Candidatus Roizmaniibacteriota</taxon>
    </lineage>
</organism>
<evidence type="ECO:0000313" key="1">
    <source>
        <dbReference type="EMBL" id="KKP71733.1"/>
    </source>
</evidence>
<evidence type="ECO:0000313" key="2">
    <source>
        <dbReference type="Proteomes" id="UP000034457"/>
    </source>
</evidence>
<comment type="caution">
    <text evidence="1">The sequence shown here is derived from an EMBL/GenBank/DDBJ whole genome shotgun (WGS) entry which is preliminary data.</text>
</comment>
<dbReference type="InterPro" id="IPR036583">
    <property type="entry name" value="23S_rRNA_IVS_sf"/>
</dbReference>
<dbReference type="PANTHER" id="PTHR38471">
    <property type="entry name" value="FOUR HELIX BUNDLE PROTEIN"/>
    <property type="match status" value="1"/>
</dbReference>
<proteinExistence type="predicted"/>
<gene>
    <name evidence="1" type="ORF">UR68_C0028G0050</name>
</gene>
<dbReference type="AlphaFoldDB" id="A0A0G0BQR2"/>
<dbReference type="Gene3D" id="1.20.1440.60">
    <property type="entry name" value="23S rRNA-intervening sequence"/>
    <property type="match status" value="1"/>
</dbReference>
<dbReference type="SUPFAM" id="SSF158446">
    <property type="entry name" value="IVS-encoded protein-like"/>
    <property type="match status" value="1"/>
</dbReference>
<reference evidence="1 2" key="1">
    <citation type="journal article" date="2015" name="Nature">
        <title>rRNA introns, odd ribosomes, and small enigmatic genomes across a large radiation of phyla.</title>
        <authorList>
            <person name="Brown C.T."/>
            <person name="Hug L.A."/>
            <person name="Thomas B.C."/>
            <person name="Sharon I."/>
            <person name="Castelle C.J."/>
            <person name="Singh A."/>
            <person name="Wilkins M.J."/>
            <person name="Williams K.H."/>
            <person name="Banfield J.F."/>
        </authorList>
    </citation>
    <scope>NUCLEOTIDE SEQUENCE [LARGE SCALE GENOMIC DNA]</scope>
</reference>
<dbReference type="PANTHER" id="PTHR38471:SF2">
    <property type="entry name" value="FOUR HELIX BUNDLE PROTEIN"/>
    <property type="match status" value="1"/>
</dbReference>
<dbReference type="STRING" id="1618478.UR68_C0028G0050"/>
<dbReference type="Pfam" id="PF05635">
    <property type="entry name" value="23S_rRNA_IVP"/>
    <property type="match status" value="1"/>
</dbReference>
<dbReference type="CDD" id="cd16377">
    <property type="entry name" value="23S_rRNA_IVP_like"/>
    <property type="match status" value="1"/>
</dbReference>
<accession>A0A0G0BQR2</accession>
<sequence length="119" mass="13839">MIRSFRDLEIYNVSFNLMIIIHKEVIKFPLIEKNDLISQMRRASKSIPVNIAEGWAKRVHEKEFKKHLGSALGSANEMEVHLETAKALNYLNKSMSDNLIIKYQRLGGKISNLIKRWKT</sequence>
<dbReference type="Proteomes" id="UP000034457">
    <property type="component" value="Unassembled WGS sequence"/>
</dbReference>